<dbReference type="GO" id="GO:0006829">
    <property type="term" value="P:zinc ion transport"/>
    <property type="evidence" value="ECO:0007669"/>
    <property type="project" value="UniProtKB-KW"/>
</dbReference>
<evidence type="ECO:0000256" key="8">
    <source>
        <dbReference type="ARBA" id="ARBA00022967"/>
    </source>
</evidence>
<dbReference type="SUPFAM" id="SSF52540">
    <property type="entry name" value="P-loop containing nucleoside triphosphate hydrolases"/>
    <property type="match status" value="1"/>
</dbReference>
<dbReference type="GO" id="GO:0016887">
    <property type="term" value="F:ATP hydrolysis activity"/>
    <property type="evidence" value="ECO:0007669"/>
    <property type="project" value="InterPro"/>
</dbReference>
<dbReference type="Pfam" id="PF00005">
    <property type="entry name" value="ABC_tran"/>
    <property type="match status" value="1"/>
</dbReference>
<dbReference type="InterPro" id="IPR017871">
    <property type="entry name" value="ABC_transporter-like_CS"/>
</dbReference>
<protein>
    <submittedName>
        <fullName evidence="13">Zinc transport system ATP-binding protein</fullName>
    </submittedName>
</protein>
<evidence type="ECO:0000256" key="10">
    <source>
        <dbReference type="ARBA" id="ARBA00023136"/>
    </source>
</evidence>
<proteinExistence type="inferred from homology"/>
<keyword evidence="10" id="KW-0472">Membrane</keyword>
<dbReference type="EMBL" id="FRBW01000003">
    <property type="protein sequence ID" value="SHM78178.1"/>
    <property type="molecule type" value="Genomic_DNA"/>
</dbReference>
<dbReference type="PANTHER" id="PTHR42734">
    <property type="entry name" value="METAL TRANSPORT SYSTEM ATP-BINDING PROTEIN TM_0124-RELATED"/>
    <property type="match status" value="1"/>
</dbReference>
<dbReference type="PROSITE" id="PS50893">
    <property type="entry name" value="ABC_TRANSPORTER_2"/>
    <property type="match status" value="1"/>
</dbReference>
<name>A0A1M7LJA5_9HYPH</name>
<dbReference type="Proteomes" id="UP000186002">
    <property type="component" value="Unassembled WGS sequence"/>
</dbReference>
<dbReference type="InterPro" id="IPR003593">
    <property type="entry name" value="AAA+_ATPase"/>
</dbReference>
<dbReference type="PROSITE" id="PS00211">
    <property type="entry name" value="ABC_TRANSPORTER_1"/>
    <property type="match status" value="1"/>
</dbReference>
<reference evidence="13 14" key="1">
    <citation type="submission" date="2016-11" db="EMBL/GenBank/DDBJ databases">
        <authorList>
            <person name="Jaros S."/>
            <person name="Januszkiewicz K."/>
            <person name="Wedrychowicz H."/>
        </authorList>
    </citation>
    <scope>NUCLEOTIDE SEQUENCE [LARGE SCALE GENOMIC DNA]</scope>
    <source>
        <strain evidence="13 14">DSM 22153</strain>
    </source>
</reference>
<keyword evidence="9" id="KW-0406">Ion transport</keyword>
<keyword evidence="3" id="KW-1003">Cell membrane</keyword>
<dbReference type="FunFam" id="3.40.50.300:FF:000392">
    <property type="entry name" value="Zinc import ATP-binding protein ZnuC"/>
    <property type="match status" value="1"/>
</dbReference>
<evidence type="ECO:0000256" key="11">
    <source>
        <dbReference type="SAM" id="MobiDB-lite"/>
    </source>
</evidence>
<keyword evidence="7" id="KW-0864">Zinc transport</keyword>
<dbReference type="STRING" id="735517.SAMN05444272_3223"/>
<evidence type="ECO:0000256" key="5">
    <source>
        <dbReference type="ARBA" id="ARBA00022833"/>
    </source>
</evidence>
<evidence type="ECO:0000256" key="4">
    <source>
        <dbReference type="ARBA" id="ARBA00022741"/>
    </source>
</evidence>
<dbReference type="PANTHER" id="PTHR42734:SF9">
    <property type="entry name" value="ZINC IMPORT ATP-BINDING PROTEIN ZNUC"/>
    <property type="match status" value="1"/>
</dbReference>
<accession>A0A1M7LJA5</accession>
<evidence type="ECO:0000313" key="14">
    <source>
        <dbReference type="Proteomes" id="UP000186002"/>
    </source>
</evidence>
<keyword evidence="8" id="KW-1278">Translocase</keyword>
<dbReference type="NCBIfam" id="NF007090">
    <property type="entry name" value="PRK09544.1"/>
    <property type="match status" value="1"/>
</dbReference>
<evidence type="ECO:0000256" key="6">
    <source>
        <dbReference type="ARBA" id="ARBA00022840"/>
    </source>
</evidence>
<evidence type="ECO:0000256" key="7">
    <source>
        <dbReference type="ARBA" id="ARBA00022906"/>
    </source>
</evidence>
<evidence type="ECO:0000256" key="2">
    <source>
        <dbReference type="ARBA" id="ARBA00022448"/>
    </source>
</evidence>
<feature type="compositionally biased region" description="Basic and acidic residues" evidence="11">
    <location>
        <begin position="268"/>
        <end position="329"/>
    </location>
</feature>
<dbReference type="Gene3D" id="3.40.50.300">
    <property type="entry name" value="P-loop containing nucleotide triphosphate hydrolases"/>
    <property type="match status" value="1"/>
</dbReference>
<dbReference type="GO" id="GO:0005524">
    <property type="term" value="F:ATP binding"/>
    <property type="evidence" value="ECO:0007669"/>
    <property type="project" value="UniProtKB-KW"/>
</dbReference>
<evidence type="ECO:0000256" key="1">
    <source>
        <dbReference type="ARBA" id="ARBA00005417"/>
    </source>
</evidence>
<evidence type="ECO:0000259" key="12">
    <source>
        <dbReference type="PROSITE" id="PS50893"/>
    </source>
</evidence>
<dbReference type="AlphaFoldDB" id="A0A1M7LJA5"/>
<keyword evidence="2" id="KW-0813">Transport</keyword>
<keyword evidence="4" id="KW-0547">Nucleotide-binding</keyword>
<evidence type="ECO:0000313" key="13">
    <source>
        <dbReference type="EMBL" id="SHM78178.1"/>
    </source>
</evidence>
<dbReference type="InterPro" id="IPR027417">
    <property type="entry name" value="P-loop_NTPase"/>
</dbReference>
<keyword evidence="6 13" id="KW-0067">ATP-binding</keyword>
<feature type="region of interest" description="Disordered" evidence="11">
    <location>
        <begin position="267"/>
        <end position="329"/>
    </location>
</feature>
<sequence length="329" mass="35353">MNAMEKPALSGQDRQAPLVRLERAGVSSGGRWLVRGVDLSVSPGEIVTLIGPNGSGKSTSAKMALGILTPSEGKAERKRGLKVGYVPQKLLVDWTLPLTVRRFMALTVKLSDAQIHAALERTGAAHLMRAEVRHLSGGELQRVLLARAIAVSPDLLVLDEPVQGVDYSGEIAIYELISRLRTELGCGVLMISHDLHVVMAATDQVICLNGHVCCRGTPSAVSQSPAFLQLFGHRAGAGIAVYQHHHDHVHLPDGRVRHADGTVSEDCAGEHCEAPHGHEDHSHDHASHHAHAHGEGCGHDHVHDHNHGHAHDHSHTHSGEAVKETTDAR</sequence>
<dbReference type="SMART" id="SM00382">
    <property type="entry name" value="AAA"/>
    <property type="match status" value="1"/>
</dbReference>
<evidence type="ECO:0000256" key="9">
    <source>
        <dbReference type="ARBA" id="ARBA00023065"/>
    </source>
</evidence>
<feature type="domain" description="ABC transporter" evidence="12">
    <location>
        <begin position="19"/>
        <end position="234"/>
    </location>
</feature>
<dbReference type="InterPro" id="IPR050153">
    <property type="entry name" value="Metal_Ion_Import_ABC"/>
</dbReference>
<gene>
    <name evidence="13" type="ORF">SAMN05444272_3223</name>
</gene>
<dbReference type="GO" id="GO:0010043">
    <property type="term" value="P:response to zinc ion"/>
    <property type="evidence" value="ECO:0007669"/>
    <property type="project" value="TreeGrafter"/>
</dbReference>
<evidence type="ECO:0000256" key="3">
    <source>
        <dbReference type="ARBA" id="ARBA00022475"/>
    </source>
</evidence>
<dbReference type="InterPro" id="IPR003439">
    <property type="entry name" value="ABC_transporter-like_ATP-bd"/>
</dbReference>
<organism evidence="13 14">
    <name type="scientific">Roseibium suaedae</name>
    <dbReference type="NCBI Taxonomy" id="735517"/>
    <lineage>
        <taxon>Bacteria</taxon>
        <taxon>Pseudomonadati</taxon>
        <taxon>Pseudomonadota</taxon>
        <taxon>Alphaproteobacteria</taxon>
        <taxon>Hyphomicrobiales</taxon>
        <taxon>Stappiaceae</taxon>
        <taxon>Roseibium</taxon>
    </lineage>
</organism>
<keyword evidence="5" id="KW-0862">Zinc</keyword>
<comment type="similarity">
    <text evidence="1">Belongs to the ABC transporter superfamily.</text>
</comment>
<keyword evidence="14" id="KW-1185">Reference proteome</keyword>